<proteinExistence type="predicted"/>
<sequence>MSYLMDMKTEQGRGLGFDDSVDGSDPIASYVAASLELNGTPGAWQGDPMTNKAWGGEKVNEDILIQDTTMIFNREFYVDTVNEGENRGFDRVLELDTRNEEYQLQKDIQPAPVGSILEEEREGVHVRKLLSPGRGVLGSLNLSKMAQENANVNVVLGSLNVSKLSQENANENGPLTNPLELDSGSTTQYLPRDLIGGYAYNGSVFITHNRQALISVVDD</sequence>
<reference evidence="1 2" key="1">
    <citation type="submission" date="2024-01" db="EMBL/GenBank/DDBJ databases">
        <title>The genomes of 5 underutilized Papilionoideae crops provide insights into root nodulation and disease resistanc.</title>
        <authorList>
            <person name="Yuan L."/>
        </authorList>
    </citation>
    <scope>NUCLEOTIDE SEQUENCE [LARGE SCALE GENOMIC DNA]</scope>
    <source>
        <strain evidence="1">ZHUSHIDOU_FW_LH</strain>
        <tissue evidence="1">Leaf</tissue>
    </source>
</reference>
<protein>
    <submittedName>
        <fullName evidence="1">Uncharacterized protein</fullName>
    </submittedName>
</protein>
<dbReference type="Proteomes" id="UP001372338">
    <property type="component" value="Unassembled WGS sequence"/>
</dbReference>
<dbReference type="AlphaFoldDB" id="A0AAN9IKI0"/>
<name>A0AAN9IKI0_CROPI</name>
<organism evidence="1 2">
    <name type="scientific">Crotalaria pallida</name>
    <name type="common">Smooth rattlebox</name>
    <name type="synonym">Crotalaria striata</name>
    <dbReference type="NCBI Taxonomy" id="3830"/>
    <lineage>
        <taxon>Eukaryota</taxon>
        <taxon>Viridiplantae</taxon>
        <taxon>Streptophyta</taxon>
        <taxon>Embryophyta</taxon>
        <taxon>Tracheophyta</taxon>
        <taxon>Spermatophyta</taxon>
        <taxon>Magnoliopsida</taxon>
        <taxon>eudicotyledons</taxon>
        <taxon>Gunneridae</taxon>
        <taxon>Pentapetalae</taxon>
        <taxon>rosids</taxon>
        <taxon>fabids</taxon>
        <taxon>Fabales</taxon>
        <taxon>Fabaceae</taxon>
        <taxon>Papilionoideae</taxon>
        <taxon>50 kb inversion clade</taxon>
        <taxon>genistoids sensu lato</taxon>
        <taxon>core genistoids</taxon>
        <taxon>Crotalarieae</taxon>
        <taxon>Crotalaria</taxon>
    </lineage>
</organism>
<evidence type="ECO:0000313" key="1">
    <source>
        <dbReference type="EMBL" id="KAK7281290.1"/>
    </source>
</evidence>
<evidence type="ECO:0000313" key="2">
    <source>
        <dbReference type="Proteomes" id="UP001372338"/>
    </source>
</evidence>
<gene>
    <name evidence="1" type="ORF">RIF29_09127</name>
</gene>
<dbReference type="EMBL" id="JAYWIO010000002">
    <property type="protein sequence ID" value="KAK7281290.1"/>
    <property type="molecule type" value="Genomic_DNA"/>
</dbReference>
<accession>A0AAN9IKI0</accession>
<comment type="caution">
    <text evidence="1">The sequence shown here is derived from an EMBL/GenBank/DDBJ whole genome shotgun (WGS) entry which is preliminary data.</text>
</comment>
<keyword evidence="2" id="KW-1185">Reference proteome</keyword>